<evidence type="ECO:0000256" key="4">
    <source>
        <dbReference type="ARBA" id="ARBA00022741"/>
    </source>
</evidence>
<evidence type="ECO:0000256" key="6">
    <source>
        <dbReference type="ARBA" id="ARBA00022840"/>
    </source>
</evidence>
<evidence type="ECO:0000256" key="8">
    <source>
        <dbReference type="ARBA" id="ARBA00048679"/>
    </source>
</evidence>
<dbReference type="PANTHER" id="PTHR24363">
    <property type="entry name" value="SERINE/THREONINE PROTEIN KINASE"/>
    <property type="match status" value="1"/>
</dbReference>
<dbReference type="PANTHER" id="PTHR24363:SF0">
    <property type="entry name" value="SERINE_THREONINE KINASE LIKE DOMAIN CONTAINING 1"/>
    <property type="match status" value="1"/>
</dbReference>
<keyword evidence="3 10" id="KW-0808">Transferase</keyword>
<sequence>MVRVYKEDRCYAMKVYYDQYLTQKGHASGLTEYLFQREKSILLSIKFSTIPGYVDSFVCDNMYCLIQEFLPGNTLAALINQGQRFCETEVRQLLSGLLEILNYLHIPGAEKPVIVHRDLRLSNIIVNDERLFLIDFGLAYRLQNSADIDFLTECASRKITADSSSSYMKKRNDFSIQSDLFGAGVVAVDLFTNSISFDQSVSWEQHIPVSPSLKSFIRRLLAVDGKFASCNEALEHLRWLK</sequence>
<gene>
    <name evidence="10" type="primary">ybdM</name>
    <name evidence="10" type="ORF">SPSIL_028540</name>
</gene>
<dbReference type="Proteomes" id="UP000216752">
    <property type="component" value="Chromosome"/>
</dbReference>
<dbReference type="Gene3D" id="1.10.510.10">
    <property type="entry name" value="Transferase(Phosphotransferase) domain 1"/>
    <property type="match status" value="1"/>
</dbReference>
<keyword evidence="6" id="KW-0067">ATP-binding</keyword>
<evidence type="ECO:0000259" key="9">
    <source>
        <dbReference type="PROSITE" id="PS50011"/>
    </source>
</evidence>
<dbReference type="Pfam" id="PF00069">
    <property type="entry name" value="Pkinase"/>
    <property type="match status" value="1"/>
</dbReference>
<feature type="domain" description="Protein kinase" evidence="9">
    <location>
        <begin position="1"/>
        <end position="241"/>
    </location>
</feature>
<dbReference type="InterPro" id="IPR011009">
    <property type="entry name" value="Kinase-like_dom_sf"/>
</dbReference>
<evidence type="ECO:0000313" key="10">
    <source>
        <dbReference type="EMBL" id="XFO66695.1"/>
    </source>
</evidence>
<comment type="catalytic activity">
    <reaction evidence="7">
        <text>L-threonyl-[protein] + ATP = O-phospho-L-threonyl-[protein] + ADP + H(+)</text>
        <dbReference type="Rhea" id="RHEA:46608"/>
        <dbReference type="Rhea" id="RHEA-COMP:11060"/>
        <dbReference type="Rhea" id="RHEA-COMP:11605"/>
        <dbReference type="ChEBI" id="CHEBI:15378"/>
        <dbReference type="ChEBI" id="CHEBI:30013"/>
        <dbReference type="ChEBI" id="CHEBI:30616"/>
        <dbReference type="ChEBI" id="CHEBI:61977"/>
        <dbReference type="ChEBI" id="CHEBI:456216"/>
        <dbReference type="EC" id="2.7.11.1"/>
    </reaction>
</comment>
<evidence type="ECO:0000256" key="5">
    <source>
        <dbReference type="ARBA" id="ARBA00022777"/>
    </source>
</evidence>
<proteinExistence type="predicted"/>
<dbReference type="PROSITE" id="PS50011">
    <property type="entry name" value="PROTEIN_KINASE_DOM"/>
    <property type="match status" value="1"/>
</dbReference>
<keyword evidence="4" id="KW-0547">Nucleotide-binding</keyword>
<evidence type="ECO:0000256" key="1">
    <source>
        <dbReference type="ARBA" id="ARBA00012513"/>
    </source>
</evidence>
<dbReference type="InterPro" id="IPR000719">
    <property type="entry name" value="Prot_kinase_dom"/>
</dbReference>
<evidence type="ECO:0000256" key="3">
    <source>
        <dbReference type="ARBA" id="ARBA00022679"/>
    </source>
</evidence>
<organism evidence="10 11">
    <name type="scientific">Sporomusa silvacetica DSM 10669</name>
    <dbReference type="NCBI Taxonomy" id="1123289"/>
    <lineage>
        <taxon>Bacteria</taxon>
        <taxon>Bacillati</taxon>
        <taxon>Bacillota</taxon>
        <taxon>Negativicutes</taxon>
        <taxon>Selenomonadales</taxon>
        <taxon>Sporomusaceae</taxon>
        <taxon>Sporomusa</taxon>
    </lineage>
</organism>
<protein>
    <recommendedName>
        <fullName evidence="1">non-specific serine/threonine protein kinase</fullName>
        <ecNumber evidence="1">2.7.11.1</ecNumber>
    </recommendedName>
</protein>
<dbReference type="SUPFAM" id="SSF56112">
    <property type="entry name" value="Protein kinase-like (PK-like)"/>
    <property type="match status" value="1"/>
</dbReference>
<dbReference type="CDD" id="cd00180">
    <property type="entry name" value="PKc"/>
    <property type="match status" value="1"/>
</dbReference>
<dbReference type="SMART" id="SM00220">
    <property type="entry name" value="S_TKc"/>
    <property type="match status" value="1"/>
</dbReference>
<name>A0ABZ3IM08_9FIRM</name>
<keyword evidence="2" id="KW-0723">Serine/threonine-protein kinase</keyword>
<dbReference type="EMBL" id="CP155573">
    <property type="protein sequence ID" value="XFO66695.1"/>
    <property type="molecule type" value="Genomic_DNA"/>
</dbReference>
<dbReference type="EC" id="2.7.11.1" evidence="1"/>
<comment type="catalytic activity">
    <reaction evidence="8">
        <text>L-seryl-[protein] + ATP = O-phospho-L-seryl-[protein] + ADP + H(+)</text>
        <dbReference type="Rhea" id="RHEA:17989"/>
        <dbReference type="Rhea" id="RHEA-COMP:9863"/>
        <dbReference type="Rhea" id="RHEA-COMP:11604"/>
        <dbReference type="ChEBI" id="CHEBI:15378"/>
        <dbReference type="ChEBI" id="CHEBI:29999"/>
        <dbReference type="ChEBI" id="CHEBI:30616"/>
        <dbReference type="ChEBI" id="CHEBI:83421"/>
        <dbReference type="ChEBI" id="CHEBI:456216"/>
        <dbReference type="EC" id="2.7.11.1"/>
    </reaction>
</comment>
<evidence type="ECO:0000256" key="2">
    <source>
        <dbReference type="ARBA" id="ARBA00022527"/>
    </source>
</evidence>
<evidence type="ECO:0000256" key="7">
    <source>
        <dbReference type="ARBA" id="ARBA00047899"/>
    </source>
</evidence>
<keyword evidence="11" id="KW-1185">Reference proteome</keyword>
<reference evidence="10" key="1">
    <citation type="submission" date="2024-05" db="EMBL/GenBank/DDBJ databases">
        <title>Isolation and characterization of Sporomusa carbonis sp. nov., a carboxydotrophic hydrogenogen in the genus of Sporomusa isolated from a charcoal burning pile.</title>
        <authorList>
            <person name="Boeer T."/>
            <person name="Rosenbaum F."/>
            <person name="Eysell L."/>
            <person name="Mueller V."/>
            <person name="Daniel R."/>
            <person name="Poehlein A."/>
        </authorList>
    </citation>
    <scope>NUCLEOTIDE SEQUENCE [LARGE SCALE GENOMIC DNA]</scope>
    <source>
        <strain evidence="10">DSM 10669</strain>
    </source>
</reference>
<dbReference type="PROSITE" id="PS00109">
    <property type="entry name" value="PROTEIN_KINASE_TYR"/>
    <property type="match status" value="1"/>
</dbReference>
<dbReference type="InterPro" id="IPR008266">
    <property type="entry name" value="Tyr_kinase_AS"/>
</dbReference>
<dbReference type="GO" id="GO:0004674">
    <property type="term" value="F:protein serine/threonine kinase activity"/>
    <property type="evidence" value="ECO:0007669"/>
    <property type="project" value="UniProtKB-EC"/>
</dbReference>
<keyword evidence="5 10" id="KW-0418">Kinase</keyword>
<accession>A0ABZ3IM08</accession>
<evidence type="ECO:0000313" key="11">
    <source>
        <dbReference type="Proteomes" id="UP000216752"/>
    </source>
</evidence>